<evidence type="ECO:0000313" key="2">
    <source>
        <dbReference type="EMBL" id="CAB4811438.1"/>
    </source>
</evidence>
<keyword evidence="1" id="KW-0812">Transmembrane</keyword>
<organism evidence="2">
    <name type="scientific">freshwater metagenome</name>
    <dbReference type="NCBI Taxonomy" id="449393"/>
    <lineage>
        <taxon>unclassified sequences</taxon>
        <taxon>metagenomes</taxon>
        <taxon>ecological metagenomes</taxon>
    </lineage>
</organism>
<keyword evidence="1" id="KW-1133">Transmembrane helix</keyword>
<feature type="transmembrane region" description="Helical" evidence="1">
    <location>
        <begin position="6"/>
        <end position="23"/>
    </location>
</feature>
<sequence>MVLILIVGVVAFVLTLIGLYLTYKEFSKID</sequence>
<gene>
    <name evidence="2" type="ORF">UFOPK3004_01271</name>
</gene>
<name>A0A6J6YWG6_9ZZZZ</name>
<accession>A0A6J6YWG6</accession>
<dbReference type="EMBL" id="CAFAAL010000123">
    <property type="protein sequence ID" value="CAB4811438.1"/>
    <property type="molecule type" value="Genomic_DNA"/>
</dbReference>
<dbReference type="AlphaFoldDB" id="A0A6J6YWG6"/>
<proteinExistence type="predicted"/>
<keyword evidence="1" id="KW-0472">Membrane</keyword>
<protein>
    <submittedName>
        <fullName evidence="2">Unannotated protein</fullName>
    </submittedName>
</protein>
<reference evidence="2" key="1">
    <citation type="submission" date="2020-05" db="EMBL/GenBank/DDBJ databases">
        <authorList>
            <person name="Chiriac C."/>
            <person name="Salcher M."/>
            <person name="Ghai R."/>
            <person name="Kavagutti S V."/>
        </authorList>
    </citation>
    <scope>NUCLEOTIDE SEQUENCE</scope>
</reference>
<evidence type="ECO:0000256" key="1">
    <source>
        <dbReference type="SAM" id="Phobius"/>
    </source>
</evidence>